<organism evidence="1 2">
    <name type="scientific">Cricetulus griseus</name>
    <name type="common">Chinese hamster</name>
    <name type="synonym">Cricetulus barabensis griseus</name>
    <dbReference type="NCBI Taxonomy" id="10029"/>
    <lineage>
        <taxon>Eukaryota</taxon>
        <taxon>Metazoa</taxon>
        <taxon>Chordata</taxon>
        <taxon>Craniata</taxon>
        <taxon>Vertebrata</taxon>
        <taxon>Euteleostomi</taxon>
        <taxon>Mammalia</taxon>
        <taxon>Eutheria</taxon>
        <taxon>Euarchontoglires</taxon>
        <taxon>Glires</taxon>
        <taxon>Rodentia</taxon>
        <taxon>Myomorpha</taxon>
        <taxon>Muroidea</taxon>
        <taxon>Cricetidae</taxon>
        <taxon>Cricetinae</taxon>
        <taxon>Cricetulus</taxon>
    </lineage>
</organism>
<gene>
    <name evidence="1" type="ORF">I79_007379</name>
</gene>
<sequence>MKRIHSDWGAALQEAKSESIRECYCSLAAPRWTNLPESTVRSSVTLDLCWYLQLAVFKYETRVWG</sequence>
<dbReference type="AlphaFoldDB" id="G3HAD1"/>
<evidence type="ECO:0000313" key="2">
    <source>
        <dbReference type="Proteomes" id="UP000001075"/>
    </source>
</evidence>
<evidence type="ECO:0000313" key="1">
    <source>
        <dbReference type="EMBL" id="EGW04251.1"/>
    </source>
</evidence>
<reference evidence="2" key="1">
    <citation type="journal article" date="2011" name="Nat. Biotechnol.">
        <title>The genomic sequence of the Chinese hamster ovary (CHO)-K1 cell line.</title>
        <authorList>
            <person name="Xu X."/>
            <person name="Nagarajan H."/>
            <person name="Lewis N.E."/>
            <person name="Pan S."/>
            <person name="Cai Z."/>
            <person name="Liu X."/>
            <person name="Chen W."/>
            <person name="Xie M."/>
            <person name="Wang W."/>
            <person name="Hammond S."/>
            <person name="Andersen M.R."/>
            <person name="Neff N."/>
            <person name="Passarelli B."/>
            <person name="Koh W."/>
            <person name="Fan H.C."/>
            <person name="Wang J."/>
            <person name="Gui Y."/>
            <person name="Lee K.H."/>
            <person name="Betenbaugh M.J."/>
            <person name="Quake S.R."/>
            <person name="Famili I."/>
            <person name="Palsson B.O."/>
            <person name="Wang J."/>
        </authorList>
    </citation>
    <scope>NUCLEOTIDE SEQUENCE [LARGE SCALE GENOMIC DNA]</scope>
    <source>
        <strain evidence="2">CHO K1 cell line</strain>
    </source>
</reference>
<dbReference type="InParanoid" id="G3HAD1"/>
<dbReference type="EMBL" id="JH000249">
    <property type="protein sequence ID" value="EGW04251.1"/>
    <property type="molecule type" value="Genomic_DNA"/>
</dbReference>
<proteinExistence type="predicted"/>
<accession>G3HAD1</accession>
<dbReference type="Proteomes" id="UP000001075">
    <property type="component" value="Unassembled WGS sequence"/>
</dbReference>
<name>G3HAD1_CRIGR</name>
<protein>
    <submittedName>
        <fullName evidence="1">Uncharacterized protein</fullName>
    </submittedName>
</protein>